<dbReference type="SUPFAM" id="SSF55326">
    <property type="entry name" value="PurM N-terminal domain-like"/>
    <property type="match status" value="1"/>
</dbReference>
<sequence>MDRLTYKSAGVDLEKAESFVEFIKEKTKDLGFQTKLFGSFASGVSLQGYKKPILMMTTDGVGTKLKIAQELGSHHTVGIDLVAMNVNDLITSGAKPLGFMDYIATGKIELEVLKKVIEGILEGCKQAEMPLVGGETAEMPGFYPDGVYDLAGFCVGVCEEEELITGENIKPGDILIGLPSSGFHSNGYSLIRKVVEINKLSYSAFMEEFGKTLGEVLLEPTRIYWREVKELIEKKVEIKGMAHITGGGLPGNLVRILPEGTKAVVEEKKIPKNSIFDWVQRLGKIEREEMFRVFNMGVGFVLVVDEINASKVLSEIPQAFELGVIKAGERSVEIA</sequence>
<evidence type="ECO:0000313" key="18">
    <source>
        <dbReference type="EMBL" id="HHO73470.1"/>
    </source>
</evidence>
<evidence type="ECO:0000256" key="1">
    <source>
        <dbReference type="ARBA" id="ARBA00004496"/>
    </source>
</evidence>
<proteinExistence type="inferred from homology"/>
<organism evidence="18">
    <name type="scientific">Thermocrinis ruber</name>
    <dbReference type="NCBI Taxonomy" id="75906"/>
    <lineage>
        <taxon>Bacteria</taxon>
        <taxon>Pseudomonadati</taxon>
        <taxon>Aquificota</taxon>
        <taxon>Aquificia</taxon>
        <taxon>Aquificales</taxon>
        <taxon>Aquificaceae</taxon>
        <taxon>Thermocrinis</taxon>
    </lineage>
</organism>
<dbReference type="PANTHER" id="PTHR10520">
    <property type="entry name" value="TRIFUNCTIONAL PURINE BIOSYNTHETIC PROTEIN ADENOSINE-3-RELATED"/>
    <property type="match status" value="1"/>
</dbReference>
<evidence type="ECO:0000256" key="7">
    <source>
        <dbReference type="ARBA" id="ARBA00022598"/>
    </source>
</evidence>
<dbReference type="EMBL" id="DSAC01000026">
    <property type="protein sequence ID" value="HHO73470.1"/>
    <property type="molecule type" value="Genomic_DNA"/>
</dbReference>
<comment type="subcellular location">
    <subcellularLocation>
        <location evidence="1 15">Cytoplasm</location>
    </subcellularLocation>
</comment>
<dbReference type="GO" id="GO:0005524">
    <property type="term" value="F:ATP binding"/>
    <property type="evidence" value="ECO:0007669"/>
    <property type="project" value="UniProtKB-KW"/>
</dbReference>
<dbReference type="InterPro" id="IPR016188">
    <property type="entry name" value="PurM-like_N"/>
</dbReference>
<evidence type="ECO:0000256" key="2">
    <source>
        <dbReference type="ARBA" id="ARBA00004686"/>
    </source>
</evidence>
<feature type="domain" description="PurM-like C-terminal" evidence="17">
    <location>
        <begin position="170"/>
        <end position="331"/>
    </location>
</feature>
<evidence type="ECO:0000256" key="5">
    <source>
        <dbReference type="ARBA" id="ARBA00020367"/>
    </source>
</evidence>
<dbReference type="InterPro" id="IPR036676">
    <property type="entry name" value="PurM-like_C_sf"/>
</dbReference>
<dbReference type="GO" id="GO:0005829">
    <property type="term" value="C:cytosol"/>
    <property type="evidence" value="ECO:0007669"/>
    <property type="project" value="TreeGrafter"/>
</dbReference>
<dbReference type="FunFam" id="3.90.650.10:FF:000011">
    <property type="entry name" value="Phosphoribosylformylglycinamidine cyclo-ligase"/>
    <property type="match status" value="1"/>
</dbReference>
<dbReference type="Gene3D" id="3.30.1330.10">
    <property type="entry name" value="PurM-like, N-terminal domain"/>
    <property type="match status" value="1"/>
</dbReference>
<dbReference type="HAMAP" id="MF_00741">
    <property type="entry name" value="AIRS"/>
    <property type="match status" value="1"/>
</dbReference>
<dbReference type="GO" id="GO:0006189">
    <property type="term" value="P:'de novo' IMP biosynthetic process"/>
    <property type="evidence" value="ECO:0007669"/>
    <property type="project" value="UniProtKB-UniRule"/>
</dbReference>
<evidence type="ECO:0000256" key="6">
    <source>
        <dbReference type="ARBA" id="ARBA00022490"/>
    </source>
</evidence>
<evidence type="ECO:0000256" key="13">
    <source>
        <dbReference type="ARBA" id="ARBA00033093"/>
    </source>
</evidence>
<accession>A0A7C5WYD2</accession>
<dbReference type="InterPro" id="IPR004733">
    <property type="entry name" value="PurM_cligase"/>
</dbReference>
<evidence type="ECO:0000256" key="12">
    <source>
        <dbReference type="ARBA" id="ARBA00032931"/>
    </source>
</evidence>
<comment type="pathway">
    <text evidence="2 15">Purine metabolism; IMP biosynthesis via de novo pathway; 5-amino-1-(5-phospho-D-ribosyl)imidazole from N(2)-formyl-N(1)-(5-phospho-D-ribosyl)glycinamide: step 2/2.</text>
</comment>
<reference evidence="18" key="1">
    <citation type="journal article" date="2020" name="mSystems">
        <title>Genome- and Community-Level Interaction Insights into Carbon Utilization and Element Cycling Functions of Hydrothermarchaeota in Hydrothermal Sediment.</title>
        <authorList>
            <person name="Zhou Z."/>
            <person name="Liu Y."/>
            <person name="Xu W."/>
            <person name="Pan J."/>
            <person name="Luo Z.H."/>
            <person name="Li M."/>
        </authorList>
    </citation>
    <scope>NUCLEOTIDE SEQUENCE [LARGE SCALE GENOMIC DNA]</scope>
    <source>
        <strain evidence="18">SpSt-114</strain>
    </source>
</reference>
<evidence type="ECO:0000256" key="8">
    <source>
        <dbReference type="ARBA" id="ARBA00022741"/>
    </source>
</evidence>
<evidence type="ECO:0000256" key="4">
    <source>
        <dbReference type="ARBA" id="ARBA00013047"/>
    </source>
</evidence>
<dbReference type="GO" id="GO:0004637">
    <property type="term" value="F:phosphoribosylamine-glycine ligase activity"/>
    <property type="evidence" value="ECO:0007669"/>
    <property type="project" value="TreeGrafter"/>
</dbReference>
<evidence type="ECO:0000256" key="15">
    <source>
        <dbReference type="HAMAP-Rule" id="MF_00741"/>
    </source>
</evidence>
<dbReference type="UniPathway" id="UPA00074">
    <property type="reaction ID" value="UER00129"/>
</dbReference>
<dbReference type="GO" id="GO:0046084">
    <property type="term" value="P:adenine biosynthetic process"/>
    <property type="evidence" value="ECO:0007669"/>
    <property type="project" value="TreeGrafter"/>
</dbReference>
<dbReference type="EC" id="6.3.3.1" evidence="4 15"/>
<dbReference type="Pfam" id="PF00586">
    <property type="entry name" value="AIRS"/>
    <property type="match status" value="1"/>
</dbReference>
<evidence type="ECO:0000256" key="14">
    <source>
        <dbReference type="ARBA" id="ARBA00049057"/>
    </source>
</evidence>
<keyword evidence="9 15" id="KW-0658">Purine biosynthesis</keyword>
<gene>
    <name evidence="15" type="primary">purM</name>
    <name evidence="18" type="ORF">ENN04_02400</name>
</gene>
<dbReference type="Gene3D" id="3.90.650.10">
    <property type="entry name" value="PurM-like C-terminal domain"/>
    <property type="match status" value="1"/>
</dbReference>
<comment type="caution">
    <text evidence="18">The sequence shown here is derived from an EMBL/GenBank/DDBJ whole genome shotgun (WGS) entry which is preliminary data.</text>
</comment>
<evidence type="ECO:0000256" key="9">
    <source>
        <dbReference type="ARBA" id="ARBA00022755"/>
    </source>
</evidence>
<dbReference type="InterPro" id="IPR010918">
    <property type="entry name" value="PurM-like_C_dom"/>
</dbReference>
<evidence type="ECO:0000259" key="17">
    <source>
        <dbReference type="Pfam" id="PF02769"/>
    </source>
</evidence>
<dbReference type="PANTHER" id="PTHR10520:SF12">
    <property type="entry name" value="TRIFUNCTIONAL PURINE BIOSYNTHETIC PROTEIN ADENOSINE-3"/>
    <property type="match status" value="1"/>
</dbReference>
<keyword evidence="6 15" id="KW-0963">Cytoplasm</keyword>
<dbReference type="Pfam" id="PF02769">
    <property type="entry name" value="AIRS_C"/>
    <property type="match status" value="1"/>
</dbReference>
<dbReference type="SUPFAM" id="SSF56042">
    <property type="entry name" value="PurM C-terminal domain-like"/>
    <property type="match status" value="1"/>
</dbReference>
<protein>
    <recommendedName>
        <fullName evidence="5 15">Phosphoribosylformylglycinamidine cyclo-ligase</fullName>
        <ecNumber evidence="4 15">6.3.3.1</ecNumber>
    </recommendedName>
    <alternativeName>
        <fullName evidence="12 15">AIR synthase</fullName>
    </alternativeName>
    <alternativeName>
        <fullName evidence="13 15">AIRS</fullName>
    </alternativeName>
    <alternativeName>
        <fullName evidence="11 15">Phosphoribosyl-aminoimidazole synthetase</fullName>
    </alternativeName>
</protein>
<evidence type="ECO:0000256" key="10">
    <source>
        <dbReference type="ARBA" id="ARBA00022840"/>
    </source>
</evidence>
<evidence type="ECO:0000256" key="11">
    <source>
        <dbReference type="ARBA" id="ARBA00031908"/>
    </source>
</evidence>
<keyword evidence="8 15" id="KW-0547">Nucleotide-binding</keyword>
<dbReference type="CDD" id="cd02196">
    <property type="entry name" value="PurM"/>
    <property type="match status" value="1"/>
</dbReference>
<evidence type="ECO:0000256" key="3">
    <source>
        <dbReference type="ARBA" id="ARBA00010280"/>
    </source>
</evidence>
<dbReference type="AlphaFoldDB" id="A0A7C5WYD2"/>
<dbReference type="NCBIfam" id="TIGR00878">
    <property type="entry name" value="purM"/>
    <property type="match status" value="1"/>
</dbReference>
<keyword evidence="10 15" id="KW-0067">ATP-binding</keyword>
<keyword evidence="7 15" id="KW-0436">Ligase</keyword>
<evidence type="ECO:0000259" key="16">
    <source>
        <dbReference type="Pfam" id="PF00586"/>
    </source>
</evidence>
<name>A0A7C5WYD2_9AQUI</name>
<comment type="similarity">
    <text evidence="3 15">Belongs to the AIR synthase family.</text>
</comment>
<comment type="catalytic activity">
    <reaction evidence="14 15">
        <text>2-formamido-N(1)-(5-O-phospho-beta-D-ribosyl)acetamidine + ATP = 5-amino-1-(5-phospho-beta-D-ribosyl)imidazole + ADP + phosphate + H(+)</text>
        <dbReference type="Rhea" id="RHEA:23032"/>
        <dbReference type="ChEBI" id="CHEBI:15378"/>
        <dbReference type="ChEBI" id="CHEBI:30616"/>
        <dbReference type="ChEBI" id="CHEBI:43474"/>
        <dbReference type="ChEBI" id="CHEBI:137981"/>
        <dbReference type="ChEBI" id="CHEBI:147287"/>
        <dbReference type="ChEBI" id="CHEBI:456216"/>
        <dbReference type="EC" id="6.3.3.1"/>
    </reaction>
</comment>
<dbReference type="InterPro" id="IPR036921">
    <property type="entry name" value="PurM-like_N_sf"/>
</dbReference>
<feature type="domain" description="PurM-like N-terminal" evidence="16">
    <location>
        <begin position="54"/>
        <end position="157"/>
    </location>
</feature>
<dbReference type="GO" id="GO:0004641">
    <property type="term" value="F:phosphoribosylformylglycinamidine cyclo-ligase activity"/>
    <property type="evidence" value="ECO:0007669"/>
    <property type="project" value="UniProtKB-UniRule"/>
</dbReference>